<dbReference type="InterPro" id="IPR052017">
    <property type="entry name" value="TSUP"/>
</dbReference>
<evidence type="ECO:0000256" key="5">
    <source>
        <dbReference type="ARBA" id="ARBA00022692"/>
    </source>
</evidence>
<feature type="transmembrane region" description="Helical" evidence="8">
    <location>
        <begin position="121"/>
        <end position="146"/>
    </location>
</feature>
<accession>A0A0X8JG86</accession>
<evidence type="ECO:0000256" key="8">
    <source>
        <dbReference type="RuleBase" id="RU363041"/>
    </source>
</evidence>
<keyword evidence="5 8" id="KW-0812">Transmembrane</keyword>
<dbReference type="PANTHER" id="PTHR30269">
    <property type="entry name" value="TRANSMEMBRANE PROTEIN YFCA"/>
    <property type="match status" value="1"/>
</dbReference>
<dbReference type="EMBL" id="CP014228">
    <property type="protein sequence ID" value="AMD88299.1"/>
    <property type="molecule type" value="Genomic_DNA"/>
</dbReference>
<feature type="transmembrane region" description="Helical" evidence="8">
    <location>
        <begin position="181"/>
        <end position="200"/>
    </location>
</feature>
<dbReference type="Pfam" id="PF01925">
    <property type="entry name" value="TauE"/>
    <property type="match status" value="1"/>
</dbReference>
<organism evidence="9 10">
    <name type="scientific">Actinomyces radicidentis</name>
    <dbReference type="NCBI Taxonomy" id="111015"/>
    <lineage>
        <taxon>Bacteria</taxon>
        <taxon>Bacillati</taxon>
        <taxon>Actinomycetota</taxon>
        <taxon>Actinomycetes</taxon>
        <taxon>Actinomycetales</taxon>
        <taxon>Actinomycetaceae</taxon>
        <taxon>Actinomyces</taxon>
    </lineage>
</organism>
<dbReference type="Proteomes" id="UP000065220">
    <property type="component" value="Chromosome"/>
</dbReference>
<keyword evidence="10" id="KW-1185">Reference proteome</keyword>
<evidence type="ECO:0000313" key="10">
    <source>
        <dbReference type="Proteomes" id="UP000065220"/>
    </source>
</evidence>
<dbReference type="AlphaFoldDB" id="A0A0X8JG86"/>
<evidence type="ECO:0000256" key="1">
    <source>
        <dbReference type="ARBA" id="ARBA00004651"/>
    </source>
</evidence>
<reference evidence="10" key="1">
    <citation type="submission" date="2016-02" db="EMBL/GenBank/DDBJ databases">
        <authorList>
            <person name="Holder M.E."/>
            <person name="Ajami N.J."/>
            <person name="Petrosino J.F."/>
        </authorList>
    </citation>
    <scope>NUCLEOTIDE SEQUENCE [LARGE SCALE GENOMIC DNA]</scope>
    <source>
        <strain evidence="10">CCUG 36733</strain>
    </source>
</reference>
<feature type="transmembrane region" description="Helical" evidence="8">
    <location>
        <begin position="212"/>
        <end position="238"/>
    </location>
</feature>
<feature type="transmembrane region" description="Helical" evidence="8">
    <location>
        <begin position="158"/>
        <end position="175"/>
    </location>
</feature>
<evidence type="ECO:0000256" key="3">
    <source>
        <dbReference type="ARBA" id="ARBA00022448"/>
    </source>
</evidence>
<evidence type="ECO:0000256" key="2">
    <source>
        <dbReference type="ARBA" id="ARBA00009142"/>
    </source>
</evidence>
<evidence type="ECO:0000256" key="7">
    <source>
        <dbReference type="ARBA" id="ARBA00023136"/>
    </source>
</evidence>
<keyword evidence="4 8" id="KW-1003">Cell membrane</keyword>
<dbReference type="KEGG" id="ard:AXF14_12860"/>
<evidence type="ECO:0000256" key="4">
    <source>
        <dbReference type="ARBA" id="ARBA00022475"/>
    </source>
</evidence>
<keyword evidence="7 8" id="KW-0472">Membrane</keyword>
<name>A0A0X8JG86_ACTRD</name>
<evidence type="ECO:0000313" key="9">
    <source>
        <dbReference type="EMBL" id="AMD88299.1"/>
    </source>
</evidence>
<dbReference type="InterPro" id="IPR002781">
    <property type="entry name" value="TM_pro_TauE-like"/>
</dbReference>
<dbReference type="STRING" id="111015.AXF14_12860"/>
<keyword evidence="6 8" id="KW-1133">Transmembrane helix</keyword>
<protein>
    <recommendedName>
        <fullName evidence="8">Probable membrane transporter protein</fullName>
    </recommendedName>
</protein>
<feature type="transmembrane region" description="Helical" evidence="8">
    <location>
        <begin position="250"/>
        <end position="272"/>
    </location>
</feature>
<sequence length="276" mass="27710">MVPVLLPHALSADVGGLLGVPSLTPGTALLILASATLAGWVDAIVGGGGLIQLPAILLVPGLAPVHAIATNKASSAMGTAAAAAAYRRRVGFPSGVAPAAALAFVGSMAGAIVATRLPTEVFTTIIIVALAVVLLITVLKPSAFAADRERTLLPHRTAVLRGCAIGAVVGFYDGVMGPGTGSFLVLGFILLVGLDALRATAMTKAVNLATNVGALVLFAVAGAVQWRLGILMGCFNMLGGWLGARTATRFGAGFVRVVLIVVVVALLVKLVLQVLG</sequence>
<comment type="subcellular location">
    <subcellularLocation>
        <location evidence="1 8">Cell membrane</location>
        <topology evidence="1 8">Multi-pass membrane protein</topology>
    </subcellularLocation>
</comment>
<evidence type="ECO:0000256" key="6">
    <source>
        <dbReference type="ARBA" id="ARBA00022989"/>
    </source>
</evidence>
<proteinExistence type="inferred from homology"/>
<dbReference type="RefSeq" id="WP_067943777.1">
    <property type="nucleotide sequence ID" value="NZ_CAUHMM010000069.1"/>
</dbReference>
<feature type="transmembrane region" description="Helical" evidence="8">
    <location>
        <begin position="96"/>
        <end position="115"/>
    </location>
</feature>
<dbReference type="PANTHER" id="PTHR30269:SF0">
    <property type="entry name" value="MEMBRANE TRANSPORTER PROTEIN YFCA-RELATED"/>
    <property type="match status" value="1"/>
</dbReference>
<dbReference type="GO" id="GO:0005886">
    <property type="term" value="C:plasma membrane"/>
    <property type="evidence" value="ECO:0007669"/>
    <property type="project" value="UniProtKB-SubCell"/>
</dbReference>
<keyword evidence="3" id="KW-0813">Transport</keyword>
<gene>
    <name evidence="9" type="ORF">AXF14_12860</name>
</gene>
<comment type="similarity">
    <text evidence="2 8">Belongs to the 4-toluene sulfonate uptake permease (TSUP) (TC 2.A.102) family.</text>
</comment>